<protein>
    <recommendedName>
        <fullName evidence="5">5-formyltetrahydrofolate cyclo-ligase</fullName>
        <ecNumber evidence="5">6.3.3.2</ecNumber>
    </recommendedName>
</protein>
<sequence length="211" mass="24675">MSNTVTRRELRTARRQLHPRQQHQHAIQVRQHLSHQCWFLNAQHLAFYWPTDGELDLRPLLQYAHLHGKTCYLPVLKPQHTRWGRGKLWFARYQPGDSVQPNCFGIPEPRSRKFRLPWQLDLILLPLVGFDADAHRLGMGGGFYDRTLAPLQLRHSGRRPHLIGIAHDCQRVGCIVPKPWDIPLDAVVTECRIYCRQSSMRKPLVSYRTTI</sequence>
<dbReference type="EC" id="6.3.3.2" evidence="5"/>
<dbReference type="PIRSF" id="PIRSF006806">
    <property type="entry name" value="FTHF_cligase"/>
    <property type="match status" value="1"/>
</dbReference>
<dbReference type="InterPro" id="IPR037171">
    <property type="entry name" value="NagB/RpiA_transferase-like"/>
</dbReference>
<dbReference type="InterPro" id="IPR024185">
    <property type="entry name" value="FTHF_cligase-like_sf"/>
</dbReference>
<reference evidence="7 8" key="1">
    <citation type="submission" date="2018-01" db="EMBL/GenBank/DDBJ databases">
        <title>The complete genome sequence of Chromatium okenii LaCa, a purple sulfur bacterium with a turbulent life.</title>
        <authorList>
            <person name="Luedin S.M."/>
            <person name="Liechti N."/>
            <person name="Storelli N."/>
            <person name="Danza F."/>
            <person name="Wittwer M."/>
            <person name="Pothier J.F."/>
            <person name="Tonolla M.A."/>
        </authorList>
    </citation>
    <scope>NUCLEOTIDE SEQUENCE [LARGE SCALE GENOMIC DNA]</scope>
    <source>
        <strain evidence="7 8">LaCa</strain>
    </source>
</reference>
<keyword evidence="2 4" id="KW-0547">Nucleotide-binding</keyword>
<name>A0A2S7XSQ2_9GAMM</name>
<organism evidence="7 8">
    <name type="scientific">Chromatium okenii</name>
    <dbReference type="NCBI Taxonomy" id="61644"/>
    <lineage>
        <taxon>Bacteria</taxon>
        <taxon>Pseudomonadati</taxon>
        <taxon>Pseudomonadota</taxon>
        <taxon>Gammaproteobacteria</taxon>
        <taxon>Chromatiales</taxon>
        <taxon>Chromatiaceae</taxon>
        <taxon>Chromatium</taxon>
    </lineage>
</organism>
<dbReference type="OrthoDB" id="9801938at2"/>
<keyword evidence="7" id="KW-0436">Ligase</keyword>
<evidence type="ECO:0000256" key="3">
    <source>
        <dbReference type="ARBA" id="ARBA00022840"/>
    </source>
</evidence>
<evidence type="ECO:0000256" key="2">
    <source>
        <dbReference type="ARBA" id="ARBA00022741"/>
    </source>
</evidence>
<dbReference type="GO" id="GO:0046872">
    <property type="term" value="F:metal ion binding"/>
    <property type="evidence" value="ECO:0007669"/>
    <property type="project" value="UniProtKB-KW"/>
</dbReference>
<evidence type="ECO:0000313" key="8">
    <source>
        <dbReference type="Proteomes" id="UP000239936"/>
    </source>
</evidence>
<dbReference type="NCBIfam" id="TIGR02727">
    <property type="entry name" value="MTHFS_bact"/>
    <property type="match status" value="1"/>
</dbReference>
<proteinExistence type="inferred from homology"/>
<keyword evidence="8" id="KW-1185">Reference proteome</keyword>
<dbReference type="Gene3D" id="3.40.50.10420">
    <property type="entry name" value="NagB/RpiA/CoA transferase-like"/>
    <property type="match status" value="1"/>
</dbReference>
<gene>
    <name evidence="7" type="ORF">CXB77_10640</name>
</gene>
<comment type="similarity">
    <text evidence="1 5">Belongs to the 5-formyltetrahydrofolate cyclo-ligase family.</text>
</comment>
<keyword evidence="3 4" id="KW-0067">ATP-binding</keyword>
<keyword evidence="5" id="KW-0460">Magnesium</keyword>
<dbReference type="InterPro" id="IPR002698">
    <property type="entry name" value="FTHF_cligase"/>
</dbReference>
<dbReference type="AlphaFoldDB" id="A0A2S7XSQ2"/>
<dbReference type="Proteomes" id="UP000239936">
    <property type="component" value="Unassembled WGS sequence"/>
</dbReference>
<comment type="catalytic activity">
    <reaction evidence="5">
        <text>(6S)-5-formyl-5,6,7,8-tetrahydrofolate + ATP = (6R)-5,10-methenyltetrahydrofolate + ADP + phosphate</text>
        <dbReference type="Rhea" id="RHEA:10488"/>
        <dbReference type="ChEBI" id="CHEBI:30616"/>
        <dbReference type="ChEBI" id="CHEBI:43474"/>
        <dbReference type="ChEBI" id="CHEBI:57455"/>
        <dbReference type="ChEBI" id="CHEBI:57457"/>
        <dbReference type="ChEBI" id="CHEBI:456216"/>
        <dbReference type="EC" id="6.3.3.2"/>
    </reaction>
</comment>
<keyword evidence="5" id="KW-0479">Metal-binding</keyword>
<dbReference type="Pfam" id="PF01812">
    <property type="entry name" value="5-FTHF_cyc-lig"/>
    <property type="match status" value="1"/>
</dbReference>
<feature type="compositionally biased region" description="Basic residues" evidence="6">
    <location>
        <begin position="13"/>
        <end position="23"/>
    </location>
</feature>
<comment type="caution">
    <text evidence="7">The sequence shown here is derived from an EMBL/GenBank/DDBJ whole genome shotgun (WGS) entry which is preliminary data.</text>
</comment>
<dbReference type="SUPFAM" id="SSF100950">
    <property type="entry name" value="NagB/RpiA/CoA transferase-like"/>
    <property type="match status" value="1"/>
</dbReference>
<feature type="region of interest" description="Disordered" evidence="6">
    <location>
        <begin position="1"/>
        <end position="23"/>
    </location>
</feature>
<comment type="cofactor">
    <cofactor evidence="5">
        <name>Mg(2+)</name>
        <dbReference type="ChEBI" id="CHEBI:18420"/>
    </cofactor>
</comment>
<feature type="binding site" evidence="4">
    <location>
        <position position="54"/>
    </location>
    <ligand>
        <name>substrate</name>
    </ligand>
</feature>
<dbReference type="GO" id="GO:0005524">
    <property type="term" value="F:ATP binding"/>
    <property type="evidence" value="ECO:0007669"/>
    <property type="project" value="UniProtKB-KW"/>
</dbReference>
<accession>A0A2S7XSQ2</accession>
<evidence type="ECO:0000256" key="1">
    <source>
        <dbReference type="ARBA" id="ARBA00010638"/>
    </source>
</evidence>
<evidence type="ECO:0000313" key="7">
    <source>
        <dbReference type="EMBL" id="PQJ96421.1"/>
    </source>
</evidence>
<dbReference type="PANTHER" id="PTHR23407:SF1">
    <property type="entry name" value="5-FORMYLTETRAHYDROFOLATE CYCLO-LIGASE"/>
    <property type="match status" value="1"/>
</dbReference>
<dbReference type="EMBL" id="PPGH01000035">
    <property type="protein sequence ID" value="PQJ96421.1"/>
    <property type="molecule type" value="Genomic_DNA"/>
</dbReference>
<dbReference type="GO" id="GO:0030272">
    <property type="term" value="F:5-formyltetrahydrofolate cyclo-ligase activity"/>
    <property type="evidence" value="ECO:0007669"/>
    <property type="project" value="UniProtKB-EC"/>
</dbReference>
<dbReference type="GO" id="GO:0035999">
    <property type="term" value="P:tetrahydrofolate interconversion"/>
    <property type="evidence" value="ECO:0007669"/>
    <property type="project" value="TreeGrafter"/>
</dbReference>
<dbReference type="PANTHER" id="PTHR23407">
    <property type="entry name" value="ATPASE INHIBITOR/5-FORMYLTETRAHYDROFOLATE CYCLO-LIGASE"/>
    <property type="match status" value="1"/>
</dbReference>
<evidence type="ECO:0000256" key="6">
    <source>
        <dbReference type="SAM" id="MobiDB-lite"/>
    </source>
</evidence>
<feature type="binding site" evidence="4">
    <location>
        <begin position="136"/>
        <end position="144"/>
    </location>
    <ligand>
        <name>ATP</name>
        <dbReference type="ChEBI" id="CHEBI:30616"/>
    </ligand>
</feature>
<evidence type="ECO:0000256" key="5">
    <source>
        <dbReference type="RuleBase" id="RU361279"/>
    </source>
</evidence>
<dbReference type="GO" id="GO:0009396">
    <property type="term" value="P:folic acid-containing compound biosynthetic process"/>
    <property type="evidence" value="ECO:0007669"/>
    <property type="project" value="TreeGrafter"/>
</dbReference>
<feature type="compositionally biased region" description="Basic and acidic residues" evidence="6">
    <location>
        <begin position="1"/>
        <end position="12"/>
    </location>
</feature>
<evidence type="ECO:0000256" key="4">
    <source>
        <dbReference type="PIRSR" id="PIRSR006806-1"/>
    </source>
</evidence>